<evidence type="ECO:0000256" key="1">
    <source>
        <dbReference type="RuleBase" id="RU367049"/>
    </source>
</evidence>
<feature type="compositionally biased region" description="Polar residues" evidence="2">
    <location>
        <begin position="128"/>
        <end position="142"/>
    </location>
</feature>
<dbReference type="EMBL" id="ML179668">
    <property type="protein sequence ID" value="THU83356.1"/>
    <property type="molecule type" value="Genomic_DNA"/>
</dbReference>
<dbReference type="OrthoDB" id="3118741at2759"/>
<evidence type="ECO:0000256" key="2">
    <source>
        <dbReference type="SAM" id="MobiDB-lite"/>
    </source>
</evidence>
<dbReference type="CDD" id="cd01805">
    <property type="entry name" value="Ubl_Rad23"/>
    <property type="match status" value="1"/>
</dbReference>
<dbReference type="InterPro" id="IPR004806">
    <property type="entry name" value="Rad23"/>
</dbReference>
<reference evidence="5 6" key="1">
    <citation type="journal article" date="2019" name="Nat. Ecol. Evol.">
        <title>Megaphylogeny resolves global patterns of mushroom evolution.</title>
        <authorList>
            <person name="Varga T."/>
            <person name="Krizsan K."/>
            <person name="Foldi C."/>
            <person name="Dima B."/>
            <person name="Sanchez-Garcia M."/>
            <person name="Sanchez-Ramirez S."/>
            <person name="Szollosi G.J."/>
            <person name="Szarkandi J.G."/>
            <person name="Papp V."/>
            <person name="Albert L."/>
            <person name="Andreopoulos W."/>
            <person name="Angelini C."/>
            <person name="Antonin V."/>
            <person name="Barry K.W."/>
            <person name="Bougher N.L."/>
            <person name="Buchanan P."/>
            <person name="Buyck B."/>
            <person name="Bense V."/>
            <person name="Catcheside P."/>
            <person name="Chovatia M."/>
            <person name="Cooper J."/>
            <person name="Damon W."/>
            <person name="Desjardin D."/>
            <person name="Finy P."/>
            <person name="Geml J."/>
            <person name="Haridas S."/>
            <person name="Hughes K."/>
            <person name="Justo A."/>
            <person name="Karasinski D."/>
            <person name="Kautmanova I."/>
            <person name="Kiss B."/>
            <person name="Kocsube S."/>
            <person name="Kotiranta H."/>
            <person name="LaButti K.M."/>
            <person name="Lechner B.E."/>
            <person name="Liimatainen K."/>
            <person name="Lipzen A."/>
            <person name="Lukacs Z."/>
            <person name="Mihaltcheva S."/>
            <person name="Morgado L.N."/>
            <person name="Niskanen T."/>
            <person name="Noordeloos M.E."/>
            <person name="Ohm R.A."/>
            <person name="Ortiz-Santana B."/>
            <person name="Ovrebo C."/>
            <person name="Racz N."/>
            <person name="Riley R."/>
            <person name="Savchenko A."/>
            <person name="Shiryaev A."/>
            <person name="Soop K."/>
            <person name="Spirin V."/>
            <person name="Szebenyi C."/>
            <person name="Tomsovsky M."/>
            <person name="Tulloss R.E."/>
            <person name="Uehling J."/>
            <person name="Grigoriev I.V."/>
            <person name="Vagvolgyi C."/>
            <person name="Papp T."/>
            <person name="Martin F.M."/>
            <person name="Miettinen O."/>
            <person name="Hibbett D.S."/>
            <person name="Nagy L.G."/>
        </authorList>
    </citation>
    <scope>NUCLEOTIDE SEQUENCE [LARGE SCALE GENOMIC DNA]</scope>
    <source>
        <strain evidence="5 6">CBS 962.96</strain>
    </source>
</reference>
<dbReference type="SMART" id="SM00213">
    <property type="entry name" value="UBQ"/>
    <property type="match status" value="1"/>
</dbReference>
<dbReference type="GO" id="GO:0005654">
    <property type="term" value="C:nucleoplasm"/>
    <property type="evidence" value="ECO:0007669"/>
    <property type="project" value="TreeGrafter"/>
</dbReference>
<dbReference type="PROSITE" id="PS50053">
    <property type="entry name" value="UBIQUITIN_2"/>
    <property type="match status" value="1"/>
</dbReference>
<dbReference type="PANTHER" id="PTHR10621">
    <property type="entry name" value="UV EXCISION REPAIR PROTEIN RAD23"/>
    <property type="match status" value="1"/>
</dbReference>
<feature type="compositionally biased region" description="Low complexity" evidence="2">
    <location>
        <begin position="336"/>
        <end position="350"/>
    </location>
</feature>
<feature type="compositionally biased region" description="Polar residues" evidence="2">
    <location>
        <begin position="104"/>
        <end position="116"/>
    </location>
</feature>
<evidence type="ECO:0000313" key="6">
    <source>
        <dbReference type="Proteomes" id="UP000297245"/>
    </source>
</evidence>
<keyword evidence="1" id="KW-0227">DNA damage</keyword>
<name>A0A4S8L477_DENBC</name>
<sequence>MKVTIKTLQPDSYQIDAEPTDSIRVIKSKIEESRGISAHLQKIIFSGELLKDDDRTLESYGFSEDIDALLQKNQKNKTPIRGIPSTSNSVLGHVDGHNAPSPSPVNTPFNTSTVSPATAGPSNYPGALSNSIQSSTPASSSVLHRPQAVQKTQLVGVDSEGNNKLLATLEGSEVDDLEGLEAMGFPQQATVEAYLSCDKNKELAANYLLENSSDVHFSDPGSTKDDVPTTRMARICGVDSEGNEKLTTTLEGSQVDELEQLEGLGLPRSAALAAYLASGKNTEIAANILVQHSDTMDVDSSSMPVSGSSTISKTPMTLPSKTPITGDTQTVPASALPETSTPSVLSLTSSMKSLVKRPKRPLSPESDLSSLDANASKRFKTSEDSSAIPSCVLPSPSTSLLTEVSSVSSVDIPSEVIMIDDSEVEQNFSSEGKAIINRLETMGFPREAVIEAICVCDGDEERSVEYLYDNGYEL</sequence>
<feature type="domain" description="UBA" evidence="3">
    <location>
        <begin position="170"/>
        <end position="211"/>
    </location>
</feature>
<dbReference type="AlphaFoldDB" id="A0A4S8L477"/>
<evidence type="ECO:0000313" key="5">
    <source>
        <dbReference type="EMBL" id="THU83356.1"/>
    </source>
</evidence>
<dbReference type="GO" id="GO:0005829">
    <property type="term" value="C:cytosol"/>
    <property type="evidence" value="ECO:0007669"/>
    <property type="project" value="TreeGrafter"/>
</dbReference>
<keyword evidence="1" id="KW-0539">Nucleus</keyword>
<feature type="compositionally biased region" description="Low complexity" evidence="2">
    <location>
        <begin position="298"/>
        <end position="312"/>
    </location>
</feature>
<feature type="domain" description="Ubiquitin-like" evidence="4">
    <location>
        <begin position="1"/>
        <end position="77"/>
    </location>
</feature>
<dbReference type="GO" id="GO:0043130">
    <property type="term" value="F:ubiquitin binding"/>
    <property type="evidence" value="ECO:0007669"/>
    <property type="project" value="UniProtKB-UniRule"/>
</dbReference>
<dbReference type="Gene3D" id="3.10.20.90">
    <property type="entry name" value="Phosphatidylinositol 3-kinase Catalytic Subunit, Chain A, domain 1"/>
    <property type="match status" value="1"/>
</dbReference>
<feature type="domain" description="UBA" evidence="3">
    <location>
        <begin position="241"/>
        <end position="292"/>
    </location>
</feature>
<keyword evidence="1" id="KW-0963">Cytoplasm</keyword>
<dbReference type="InterPro" id="IPR015940">
    <property type="entry name" value="UBA"/>
</dbReference>
<feature type="compositionally biased region" description="Polar residues" evidence="2">
    <location>
        <begin position="313"/>
        <end position="332"/>
    </location>
</feature>
<dbReference type="SUPFAM" id="SSF46934">
    <property type="entry name" value="UBA-like"/>
    <property type="match status" value="3"/>
</dbReference>
<proteinExistence type="inferred from homology"/>
<dbReference type="SUPFAM" id="SSF54236">
    <property type="entry name" value="Ubiquitin-like"/>
    <property type="match status" value="1"/>
</dbReference>
<dbReference type="GO" id="GO:0070628">
    <property type="term" value="F:proteasome binding"/>
    <property type="evidence" value="ECO:0007669"/>
    <property type="project" value="TreeGrafter"/>
</dbReference>
<comment type="similarity">
    <text evidence="1">Belongs to the RAD23 family.</text>
</comment>
<keyword evidence="1" id="KW-0234">DNA repair</keyword>
<evidence type="ECO:0000259" key="4">
    <source>
        <dbReference type="PROSITE" id="PS50053"/>
    </source>
</evidence>
<gene>
    <name evidence="5" type="ORF">K435DRAFT_871369</name>
</gene>
<dbReference type="GO" id="GO:0031593">
    <property type="term" value="F:polyubiquitin modification-dependent protein binding"/>
    <property type="evidence" value="ECO:0007669"/>
    <property type="project" value="UniProtKB-UniRule"/>
</dbReference>
<dbReference type="Pfam" id="PF00240">
    <property type="entry name" value="ubiquitin"/>
    <property type="match status" value="1"/>
</dbReference>
<dbReference type="InterPro" id="IPR029071">
    <property type="entry name" value="Ubiquitin-like_domsf"/>
</dbReference>
<dbReference type="Gene3D" id="1.10.8.10">
    <property type="entry name" value="DNA helicase RuvA subunit, C-terminal domain"/>
    <property type="match status" value="3"/>
</dbReference>
<dbReference type="CDD" id="cd14281">
    <property type="entry name" value="UBA2_Rad23_like"/>
    <property type="match status" value="1"/>
</dbReference>
<dbReference type="SMART" id="SM00165">
    <property type="entry name" value="UBA"/>
    <property type="match status" value="3"/>
</dbReference>
<dbReference type="GO" id="GO:0006289">
    <property type="term" value="P:nucleotide-excision repair"/>
    <property type="evidence" value="ECO:0007669"/>
    <property type="project" value="UniProtKB-UniRule"/>
</dbReference>
<feature type="region of interest" description="Disordered" evidence="2">
    <location>
        <begin position="297"/>
        <end position="370"/>
    </location>
</feature>
<keyword evidence="6" id="KW-1185">Reference proteome</keyword>
<evidence type="ECO:0000259" key="3">
    <source>
        <dbReference type="PROSITE" id="PS50030"/>
    </source>
</evidence>
<protein>
    <recommendedName>
        <fullName evidence="1">UV excision repair protein RAD23</fullName>
    </recommendedName>
</protein>
<dbReference type="GO" id="GO:0043161">
    <property type="term" value="P:proteasome-mediated ubiquitin-dependent protein catabolic process"/>
    <property type="evidence" value="ECO:0007669"/>
    <property type="project" value="UniProtKB-UniRule"/>
</dbReference>
<dbReference type="InterPro" id="IPR000626">
    <property type="entry name" value="Ubiquitin-like_dom"/>
</dbReference>
<dbReference type="PROSITE" id="PS50030">
    <property type="entry name" value="UBA"/>
    <property type="match status" value="3"/>
</dbReference>
<dbReference type="Proteomes" id="UP000297245">
    <property type="component" value="Unassembled WGS sequence"/>
</dbReference>
<dbReference type="PRINTS" id="PR01839">
    <property type="entry name" value="RAD23PROTEIN"/>
</dbReference>
<feature type="region of interest" description="Disordered" evidence="2">
    <location>
        <begin position="90"/>
        <end position="146"/>
    </location>
</feature>
<comment type="function">
    <text evidence="1">Multiubiquitin chain receptor involved in modulation of proteasomal degradation. Involved in nucleotide excision repair.</text>
</comment>
<dbReference type="InterPro" id="IPR009060">
    <property type="entry name" value="UBA-like_sf"/>
</dbReference>
<organism evidence="5 6">
    <name type="scientific">Dendrothele bispora (strain CBS 962.96)</name>
    <dbReference type="NCBI Taxonomy" id="1314807"/>
    <lineage>
        <taxon>Eukaryota</taxon>
        <taxon>Fungi</taxon>
        <taxon>Dikarya</taxon>
        <taxon>Basidiomycota</taxon>
        <taxon>Agaricomycotina</taxon>
        <taxon>Agaricomycetes</taxon>
        <taxon>Agaricomycetidae</taxon>
        <taxon>Agaricales</taxon>
        <taxon>Agaricales incertae sedis</taxon>
        <taxon>Dendrothele</taxon>
    </lineage>
</organism>
<dbReference type="GO" id="GO:0003684">
    <property type="term" value="F:damaged DNA binding"/>
    <property type="evidence" value="ECO:0007669"/>
    <property type="project" value="UniProtKB-UniRule"/>
</dbReference>
<accession>A0A4S8L477</accession>
<dbReference type="Pfam" id="PF00627">
    <property type="entry name" value="UBA"/>
    <property type="match status" value="2"/>
</dbReference>
<dbReference type="PANTHER" id="PTHR10621:SF0">
    <property type="entry name" value="UV EXCISION REPAIR PROTEIN RAD23"/>
    <property type="match status" value="1"/>
</dbReference>
<feature type="domain" description="UBA" evidence="3">
    <location>
        <begin position="423"/>
        <end position="470"/>
    </location>
</feature>
<comment type="subcellular location">
    <subcellularLocation>
        <location evidence="1">Nucleus</location>
    </subcellularLocation>
    <subcellularLocation>
        <location evidence="1">Cytoplasm</location>
    </subcellularLocation>
</comment>